<sequence>MQHVILIGFGVFAMTLFRVLLSGADILPTLAWVTPLVAFVYFVLDPMGQFGDD</sequence>
<dbReference type="RefSeq" id="WP_239040160.1">
    <property type="nucleotide sequence ID" value="NZ_BAAAEY010000003.1"/>
</dbReference>
<evidence type="ECO:0000313" key="3">
    <source>
        <dbReference type="Proteomes" id="UP001159257"/>
    </source>
</evidence>
<keyword evidence="1" id="KW-0812">Transmembrane</keyword>
<protein>
    <submittedName>
        <fullName evidence="2">Uncharacterized protein</fullName>
    </submittedName>
</protein>
<feature type="transmembrane region" description="Helical" evidence="1">
    <location>
        <begin position="5"/>
        <end position="21"/>
    </location>
</feature>
<gene>
    <name evidence="2" type="ORF">SAMN04487964_10310</name>
</gene>
<keyword evidence="1" id="KW-0472">Membrane</keyword>
<keyword evidence="3" id="KW-1185">Reference proteome</keyword>
<evidence type="ECO:0000256" key="1">
    <source>
        <dbReference type="SAM" id="Phobius"/>
    </source>
</evidence>
<dbReference type="Proteomes" id="UP001159257">
    <property type="component" value="Unassembled WGS sequence"/>
</dbReference>
<dbReference type="EMBL" id="FXWV01000003">
    <property type="protein sequence ID" value="SMR73071.1"/>
    <property type="molecule type" value="Genomic_DNA"/>
</dbReference>
<feature type="transmembrane region" description="Helical" evidence="1">
    <location>
        <begin position="27"/>
        <end position="44"/>
    </location>
</feature>
<accession>A0ABY1RXR6</accession>
<comment type="caution">
    <text evidence="2">The sequence shown here is derived from an EMBL/GenBank/DDBJ whole genome shotgun (WGS) entry which is preliminary data.</text>
</comment>
<keyword evidence="1" id="KW-1133">Transmembrane helix</keyword>
<organism evidence="2 3">
    <name type="scientific">Marinobacterium sediminicola</name>
    <dbReference type="NCBI Taxonomy" id="518898"/>
    <lineage>
        <taxon>Bacteria</taxon>
        <taxon>Pseudomonadati</taxon>
        <taxon>Pseudomonadota</taxon>
        <taxon>Gammaproteobacteria</taxon>
        <taxon>Oceanospirillales</taxon>
        <taxon>Oceanospirillaceae</taxon>
        <taxon>Marinobacterium</taxon>
    </lineage>
</organism>
<proteinExistence type="predicted"/>
<evidence type="ECO:0000313" key="2">
    <source>
        <dbReference type="EMBL" id="SMR73071.1"/>
    </source>
</evidence>
<name>A0ABY1RXR6_9GAMM</name>
<reference evidence="2 3" key="1">
    <citation type="submission" date="2017-05" db="EMBL/GenBank/DDBJ databases">
        <authorList>
            <person name="Varghese N."/>
            <person name="Submissions S."/>
        </authorList>
    </citation>
    <scope>NUCLEOTIDE SEQUENCE [LARGE SCALE GENOMIC DNA]</scope>
    <source>
        <strain evidence="2 3">CGMCC 1.7287</strain>
    </source>
</reference>